<dbReference type="AlphaFoldDB" id="X1R6K0"/>
<accession>X1R6K0</accession>
<reference evidence="1" key="1">
    <citation type="journal article" date="2014" name="Front. Microbiol.">
        <title>High frequency of phylogenetically diverse reductive dehalogenase-homologous genes in deep subseafloor sedimentary metagenomes.</title>
        <authorList>
            <person name="Kawai M."/>
            <person name="Futagami T."/>
            <person name="Toyoda A."/>
            <person name="Takaki Y."/>
            <person name="Nishi S."/>
            <person name="Hori S."/>
            <person name="Arai W."/>
            <person name="Tsubouchi T."/>
            <person name="Morono Y."/>
            <person name="Uchiyama I."/>
            <person name="Ito T."/>
            <person name="Fujiyama A."/>
            <person name="Inagaki F."/>
            <person name="Takami H."/>
        </authorList>
    </citation>
    <scope>NUCLEOTIDE SEQUENCE</scope>
    <source>
        <strain evidence="1">Expedition CK06-06</strain>
    </source>
</reference>
<dbReference type="EMBL" id="BARW01010429">
    <property type="protein sequence ID" value="GAI76173.1"/>
    <property type="molecule type" value="Genomic_DNA"/>
</dbReference>
<evidence type="ECO:0000313" key="1">
    <source>
        <dbReference type="EMBL" id="GAI76173.1"/>
    </source>
</evidence>
<name>X1R6K0_9ZZZZ</name>
<organism evidence="1">
    <name type="scientific">marine sediment metagenome</name>
    <dbReference type="NCBI Taxonomy" id="412755"/>
    <lineage>
        <taxon>unclassified sequences</taxon>
        <taxon>metagenomes</taxon>
        <taxon>ecological metagenomes</taxon>
    </lineage>
</organism>
<protein>
    <submittedName>
        <fullName evidence="1">Uncharacterized protein</fullName>
    </submittedName>
</protein>
<gene>
    <name evidence="1" type="ORF">S12H4_20542</name>
</gene>
<proteinExistence type="predicted"/>
<sequence>MKSDQGSMVLSGVLDVTILDPWDRGVKRILEFSNVLDITKAWRVKDVKVWMKSEPTDIGIANYGNMSIRYQLNTDEMSRGQFWDAGDNRAIAFGEIAYGLNSYNDKQAFGLPVSANLRQYANYVQPDHIIQNQLDLCASIIFPESGGLVVELNYIVYLEEIQITPTESIIFNIKGKAQDLETTI</sequence>
<comment type="caution">
    <text evidence="1">The sequence shown here is derived from an EMBL/GenBank/DDBJ whole genome shotgun (WGS) entry which is preliminary data.</text>
</comment>